<dbReference type="PANTHER" id="PTHR44858:SF1">
    <property type="entry name" value="UDP-N-ACETYLGLUCOSAMINE--PEPTIDE N-ACETYLGLUCOSAMINYLTRANSFERASE SPINDLY-RELATED"/>
    <property type="match status" value="1"/>
</dbReference>
<dbReference type="InterPro" id="IPR050498">
    <property type="entry name" value="Ycf3"/>
</dbReference>
<evidence type="ECO:0000256" key="2">
    <source>
        <dbReference type="ARBA" id="ARBA00022803"/>
    </source>
</evidence>
<evidence type="ECO:0000313" key="4">
    <source>
        <dbReference type="Proteomes" id="UP000186919"/>
    </source>
</evidence>
<dbReference type="Proteomes" id="UP000186919">
    <property type="component" value="Unassembled WGS sequence"/>
</dbReference>
<keyword evidence="1" id="KW-0677">Repeat</keyword>
<dbReference type="Pfam" id="PF13432">
    <property type="entry name" value="TPR_16"/>
    <property type="match status" value="1"/>
</dbReference>
<dbReference type="PANTHER" id="PTHR44858">
    <property type="entry name" value="TETRATRICOPEPTIDE REPEAT PROTEIN 6"/>
    <property type="match status" value="1"/>
</dbReference>
<sequence length="166" mass="18097">MIASGTLIDIAADEWITNDQGSRTVGSVDAEELATRASEALASGDDSEALRLANDALELEHKDARSWRILAYCLGSMGRHFDAIECALSAVRYGCHDAINHYVHAWALNGARKPNEALTAIDEALDINPDFPDALAMRAILRRELGDLEGALADMRRAKSLDNDLY</sequence>
<dbReference type="InterPro" id="IPR019734">
    <property type="entry name" value="TPR_rpt"/>
</dbReference>
<dbReference type="EMBL" id="LQYE01000028">
    <property type="protein sequence ID" value="OAT67785.1"/>
    <property type="molecule type" value="Genomic_DNA"/>
</dbReference>
<evidence type="ECO:0000256" key="1">
    <source>
        <dbReference type="ARBA" id="ARBA00022737"/>
    </source>
</evidence>
<gene>
    <name evidence="3" type="ORF">AWB85_11680</name>
</gene>
<proteinExistence type="predicted"/>
<evidence type="ECO:0000313" key="3">
    <source>
        <dbReference type="EMBL" id="OAT67785.1"/>
    </source>
</evidence>
<reference evidence="3 4" key="1">
    <citation type="submission" date="2016-01" db="EMBL/GenBank/DDBJ databases">
        <title>Mycobacterium immunogenum strain CD11_6 genome sequencing and assembly.</title>
        <authorList>
            <person name="Kaur G."/>
            <person name="Nair G.R."/>
            <person name="Mayilraj S."/>
        </authorList>
    </citation>
    <scope>NUCLEOTIDE SEQUENCE [LARGE SCALE GENOMIC DNA]</scope>
    <source>
        <strain evidence="3 4">CD11-6</strain>
    </source>
</reference>
<protein>
    <submittedName>
        <fullName evidence="3">Uncharacterized protein</fullName>
    </submittedName>
</protein>
<organism evidence="3 4">
    <name type="scientific">Mycobacteroides immunogenum</name>
    <dbReference type="NCBI Taxonomy" id="83262"/>
    <lineage>
        <taxon>Bacteria</taxon>
        <taxon>Bacillati</taxon>
        <taxon>Actinomycetota</taxon>
        <taxon>Actinomycetes</taxon>
        <taxon>Mycobacteriales</taxon>
        <taxon>Mycobacteriaceae</taxon>
        <taxon>Mycobacteroides</taxon>
    </lineage>
</organism>
<dbReference type="Gene3D" id="1.25.40.10">
    <property type="entry name" value="Tetratricopeptide repeat domain"/>
    <property type="match status" value="1"/>
</dbReference>
<dbReference type="InterPro" id="IPR011990">
    <property type="entry name" value="TPR-like_helical_dom_sf"/>
</dbReference>
<dbReference type="SUPFAM" id="SSF48452">
    <property type="entry name" value="TPR-like"/>
    <property type="match status" value="1"/>
</dbReference>
<keyword evidence="2" id="KW-0802">TPR repeat</keyword>
<accession>A0A179V9Y9</accession>
<name>A0A179V9Y9_9MYCO</name>
<dbReference type="AlphaFoldDB" id="A0A179V9Y9"/>
<dbReference type="SMART" id="SM00028">
    <property type="entry name" value="TPR"/>
    <property type="match status" value="4"/>
</dbReference>
<comment type="caution">
    <text evidence="3">The sequence shown here is derived from an EMBL/GenBank/DDBJ whole genome shotgun (WGS) entry which is preliminary data.</text>
</comment>
<dbReference type="RefSeq" id="WP_064631714.1">
    <property type="nucleotide sequence ID" value="NZ_LQYE01000028.1"/>
</dbReference>